<dbReference type="AlphaFoldDB" id="A0A6M3L204"/>
<protein>
    <submittedName>
        <fullName evidence="3">Putative trypsin-like peptidase domain containing protein</fullName>
    </submittedName>
</protein>
<accession>A0A6M3L204</accession>
<dbReference type="InterPro" id="IPR043504">
    <property type="entry name" value="Peptidase_S1_PA_chymotrypsin"/>
</dbReference>
<dbReference type="SUPFAM" id="SSF50494">
    <property type="entry name" value="Trypsin-like serine proteases"/>
    <property type="match status" value="1"/>
</dbReference>
<name>A0A6M3L204_9ZZZZ</name>
<dbReference type="Gene3D" id="2.40.10.10">
    <property type="entry name" value="Trypsin-like serine proteases"/>
    <property type="match status" value="1"/>
</dbReference>
<dbReference type="EMBL" id="MT141927">
    <property type="protein sequence ID" value="QJA72133.1"/>
    <property type="molecule type" value="Genomic_DNA"/>
</dbReference>
<proteinExistence type="predicted"/>
<gene>
    <name evidence="2" type="ORF">MM415A02910_0003</name>
    <name evidence="3" type="ORF">MM415B02730_0002</name>
</gene>
<dbReference type="Pfam" id="PF13365">
    <property type="entry name" value="Trypsin_2"/>
    <property type="match status" value="1"/>
</dbReference>
<evidence type="ECO:0000313" key="3">
    <source>
        <dbReference type="EMBL" id="QJA88597.1"/>
    </source>
</evidence>
<evidence type="ECO:0000256" key="1">
    <source>
        <dbReference type="SAM" id="MobiDB-lite"/>
    </source>
</evidence>
<feature type="region of interest" description="Disordered" evidence="1">
    <location>
        <begin position="269"/>
        <end position="289"/>
    </location>
</feature>
<sequence>MNLKDKHEQVLYPVVRVLTPAKSGQGHIGGSGTVIYSQPNPKDPEEYETFILTCEHVIHDAYEWKREIDTMLKRKVDKEFKKQVGVEIFDYVRMSDVNSSNSYRADIVAYDEHHDIALLKLDSPKRVQYVANVIPKNAIKDVKVFHETWTCGCSLLHDPFPNPGNVTYLHEMIENKLYWMGNGHSIFGNSGGAVFSAETGYQLGITARITGIQIGFGHDIMTWMGFFVAPQRLYEFFDEQELKFLYNPTDTYEKAMARRKAKEAAMKAMAVQQNANGEGGDDGAPEDGD</sequence>
<organism evidence="3">
    <name type="scientific">viral metagenome</name>
    <dbReference type="NCBI Taxonomy" id="1070528"/>
    <lineage>
        <taxon>unclassified sequences</taxon>
        <taxon>metagenomes</taxon>
        <taxon>organismal metagenomes</taxon>
    </lineage>
</organism>
<reference evidence="3" key="1">
    <citation type="submission" date="2020-03" db="EMBL/GenBank/DDBJ databases">
        <title>The deep terrestrial virosphere.</title>
        <authorList>
            <person name="Holmfeldt K."/>
            <person name="Nilsson E."/>
            <person name="Simone D."/>
            <person name="Lopez-Fernandez M."/>
            <person name="Wu X."/>
            <person name="de Brujin I."/>
            <person name="Lundin D."/>
            <person name="Andersson A."/>
            <person name="Bertilsson S."/>
            <person name="Dopson M."/>
        </authorList>
    </citation>
    <scope>NUCLEOTIDE SEQUENCE</scope>
    <source>
        <strain evidence="2">MM415A02910</strain>
        <strain evidence="3">MM415B02730</strain>
    </source>
</reference>
<dbReference type="InterPro" id="IPR009003">
    <property type="entry name" value="Peptidase_S1_PA"/>
</dbReference>
<feature type="compositionally biased region" description="Acidic residues" evidence="1">
    <location>
        <begin position="279"/>
        <end position="289"/>
    </location>
</feature>
<evidence type="ECO:0000313" key="2">
    <source>
        <dbReference type="EMBL" id="QJA72133.1"/>
    </source>
</evidence>
<dbReference type="EMBL" id="MT142791">
    <property type="protein sequence ID" value="QJA88597.1"/>
    <property type="molecule type" value="Genomic_DNA"/>
</dbReference>